<dbReference type="InterPro" id="IPR014746">
    <property type="entry name" value="Gln_synth/guanido_kin_cat_dom"/>
</dbReference>
<accession>A0A5C6RKJ7</accession>
<proteinExistence type="predicted"/>
<dbReference type="AlphaFoldDB" id="A0A5C6RKJ7"/>
<dbReference type="InterPro" id="IPR000644">
    <property type="entry name" value="CBS_dom"/>
</dbReference>
<dbReference type="InterPro" id="IPR050141">
    <property type="entry name" value="GCL_type2/YbdK_subfam"/>
</dbReference>
<feature type="domain" description="CBS" evidence="2">
    <location>
        <begin position="569"/>
        <end position="622"/>
    </location>
</feature>
<dbReference type="Pfam" id="PF00571">
    <property type="entry name" value="CBS"/>
    <property type="match status" value="2"/>
</dbReference>
<dbReference type="Proteomes" id="UP000321580">
    <property type="component" value="Unassembled WGS sequence"/>
</dbReference>
<dbReference type="CDD" id="cd04584">
    <property type="entry name" value="CBS_pair_AcuB_like"/>
    <property type="match status" value="1"/>
</dbReference>
<dbReference type="RefSeq" id="WP_147168141.1">
    <property type="nucleotide sequence ID" value="NZ_VOOR01000029.1"/>
</dbReference>
<name>A0A5C6RKJ7_9BACT</name>
<feature type="domain" description="CBS" evidence="2">
    <location>
        <begin position="507"/>
        <end position="563"/>
    </location>
</feature>
<dbReference type="SMART" id="SM00116">
    <property type="entry name" value="CBS"/>
    <property type="match status" value="2"/>
</dbReference>
<evidence type="ECO:0000313" key="4">
    <source>
        <dbReference type="Proteomes" id="UP000321580"/>
    </source>
</evidence>
<evidence type="ECO:0000256" key="1">
    <source>
        <dbReference type="PROSITE-ProRule" id="PRU00703"/>
    </source>
</evidence>
<dbReference type="Pfam" id="PF04107">
    <property type="entry name" value="GCS2"/>
    <property type="match status" value="1"/>
</dbReference>
<keyword evidence="1" id="KW-0129">CBS domain</keyword>
<reference evidence="3 4" key="1">
    <citation type="submission" date="2019-08" db="EMBL/GenBank/DDBJ databases">
        <title>Genome of Phaeodactylibacter luteus.</title>
        <authorList>
            <person name="Bowman J.P."/>
        </authorList>
    </citation>
    <scope>NUCLEOTIDE SEQUENCE [LARGE SCALE GENOMIC DNA]</scope>
    <source>
        <strain evidence="3 4">KCTC 42180</strain>
    </source>
</reference>
<comment type="caution">
    <text evidence="3">The sequence shown here is derived from an EMBL/GenBank/DDBJ whole genome shotgun (WGS) entry which is preliminary data.</text>
</comment>
<dbReference type="PROSITE" id="PS51371">
    <property type="entry name" value="CBS"/>
    <property type="match status" value="2"/>
</dbReference>
<dbReference type="PANTHER" id="PTHR36510:SF3">
    <property type="entry name" value="CONSERVED PROTEIN"/>
    <property type="match status" value="1"/>
</dbReference>
<gene>
    <name evidence="3" type="ORF">FRY97_13815</name>
</gene>
<dbReference type="Gene3D" id="3.30.590.20">
    <property type="match status" value="1"/>
</dbReference>
<dbReference type="GO" id="GO:0016879">
    <property type="term" value="F:ligase activity, forming carbon-nitrogen bonds"/>
    <property type="evidence" value="ECO:0007669"/>
    <property type="project" value="TreeGrafter"/>
</dbReference>
<dbReference type="PANTHER" id="PTHR36510">
    <property type="entry name" value="GLUTAMATE--CYSTEINE LIGASE 2-RELATED"/>
    <property type="match status" value="1"/>
</dbReference>
<dbReference type="Gene3D" id="3.10.580.10">
    <property type="entry name" value="CBS-domain"/>
    <property type="match status" value="1"/>
</dbReference>
<dbReference type="SUPFAM" id="SSF55931">
    <property type="entry name" value="Glutamine synthetase/guanido kinase"/>
    <property type="match status" value="1"/>
</dbReference>
<dbReference type="OrthoDB" id="240589at2"/>
<protein>
    <submittedName>
        <fullName evidence="3">CBS domain-containing protein</fullName>
    </submittedName>
</protein>
<evidence type="ECO:0000313" key="3">
    <source>
        <dbReference type="EMBL" id="TXB62465.1"/>
    </source>
</evidence>
<dbReference type="InterPro" id="IPR046342">
    <property type="entry name" value="CBS_dom_sf"/>
</dbReference>
<organism evidence="3 4">
    <name type="scientific">Phaeodactylibacter luteus</name>
    <dbReference type="NCBI Taxonomy" id="1564516"/>
    <lineage>
        <taxon>Bacteria</taxon>
        <taxon>Pseudomonadati</taxon>
        <taxon>Bacteroidota</taxon>
        <taxon>Saprospiria</taxon>
        <taxon>Saprospirales</taxon>
        <taxon>Haliscomenobacteraceae</taxon>
        <taxon>Phaeodactylibacter</taxon>
    </lineage>
</organism>
<dbReference type="InterPro" id="IPR006336">
    <property type="entry name" value="GCS2"/>
</dbReference>
<sequence length="622" mass="68799">MGEMKVQHVGQNRSAYIQALIREAEVLETMIREDRFEQGVERIGAEQELFMVDRSYKPDARAYTMVGSLPEAFTYEIGRFNLEANLPPALLNGSAFQQTETTLRGLLQQLEAAGEPGGMSPLLTGILPTLVPAHLSLQYMTPAGRFEMLNERLTDLRGGAFEIHISGADELAVALPSVMYEAANTSWQMHLQIDPRSFSEAYNWAQYISGPVLAATANSPLLFGRELWHETRIALFQQSVDTRRSSNELRERHNRVHFGRGWLTGGPAGLFKDQITRFPLLLTGQVTEEAAAVLSGGKAPKLEALRLHNGTIYSWNRPCYGLNEAGEAHLRLENRYVPSGPTVADEMANFAFWVGLMKGMPPRYASLAEETPFDDARANFYEAARSSLLCSQRWNGKQRPVKSIILEELLPIAADGLRKVGVGEEEAHRRLQIVERRVAGEANGACWAARNFRALKSQFGPGVAARELAAAMRYGQAADVPVHNWEDIPAHKVYALRPGAATAGHLMKTDLYTIAPGEPLSMARAIMKWKKVRHLPVEDENGQLVGLLSRNLMQDWGAVPEDTTAGDVMVSQLITIKPDTPLSECARLLKTHHIGSLPVVEQGQIIGLLTDTDFRELFGSEG</sequence>
<dbReference type="SUPFAM" id="SSF54631">
    <property type="entry name" value="CBS-domain pair"/>
    <property type="match status" value="1"/>
</dbReference>
<evidence type="ECO:0000259" key="2">
    <source>
        <dbReference type="PROSITE" id="PS51371"/>
    </source>
</evidence>
<dbReference type="EMBL" id="VOOR01000029">
    <property type="protein sequence ID" value="TXB62465.1"/>
    <property type="molecule type" value="Genomic_DNA"/>
</dbReference>
<keyword evidence="4" id="KW-1185">Reference proteome</keyword>